<dbReference type="RefSeq" id="WP_233722967.1">
    <property type="nucleotide sequence ID" value="NZ_JAJVCN010000001.1"/>
</dbReference>
<dbReference type="EMBL" id="JAJVCN010000001">
    <property type="protein sequence ID" value="MCE7001920.1"/>
    <property type="molecule type" value="Genomic_DNA"/>
</dbReference>
<proteinExistence type="inferred from homology"/>
<reference evidence="2 3" key="1">
    <citation type="submission" date="2021-12" db="EMBL/GenBank/DDBJ databases">
        <title>Genome sequence of Kibdelosporangium philippinense ATCC 49844.</title>
        <authorList>
            <person name="Fedorov E.A."/>
            <person name="Omeragic M."/>
            <person name="Shalygina K.F."/>
            <person name="Maclea K.S."/>
        </authorList>
    </citation>
    <scope>NUCLEOTIDE SEQUENCE [LARGE SCALE GENOMIC DNA]</scope>
    <source>
        <strain evidence="2 3">ATCC 49844</strain>
    </source>
</reference>
<dbReference type="InterPro" id="IPR015421">
    <property type="entry name" value="PyrdxlP-dep_Trfase_major"/>
</dbReference>
<organism evidence="2 3">
    <name type="scientific">Kibdelosporangium philippinense</name>
    <dbReference type="NCBI Taxonomy" id="211113"/>
    <lineage>
        <taxon>Bacteria</taxon>
        <taxon>Bacillati</taxon>
        <taxon>Actinomycetota</taxon>
        <taxon>Actinomycetes</taxon>
        <taxon>Pseudonocardiales</taxon>
        <taxon>Pseudonocardiaceae</taxon>
        <taxon>Kibdelosporangium</taxon>
    </lineage>
</organism>
<dbReference type="SUPFAM" id="SSF53383">
    <property type="entry name" value="PLP-dependent transferases"/>
    <property type="match status" value="1"/>
</dbReference>
<dbReference type="InterPro" id="IPR015424">
    <property type="entry name" value="PyrdxlP-dep_Trfase"/>
</dbReference>
<evidence type="ECO:0000313" key="3">
    <source>
        <dbReference type="Proteomes" id="UP001521150"/>
    </source>
</evidence>
<keyword evidence="3" id="KW-1185">Reference proteome</keyword>
<name>A0ABS8Z2B9_9PSEU</name>
<dbReference type="Gene3D" id="3.40.640.10">
    <property type="entry name" value="Type I PLP-dependent aspartate aminotransferase-like (Major domain)"/>
    <property type="match status" value="1"/>
</dbReference>
<comment type="similarity">
    <text evidence="1">Belongs to the class-III pyridoxal-phosphate-dependent aminotransferase family.</text>
</comment>
<protein>
    <submittedName>
        <fullName evidence="2">Uncharacterized protein</fullName>
    </submittedName>
</protein>
<dbReference type="PANTHER" id="PTHR45688">
    <property type="match status" value="1"/>
</dbReference>
<dbReference type="Proteomes" id="UP001521150">
    <property type="component" value="Unassembled WGS sequence"/>
</dbReference>
<evidence type="ECO:0000313" key="2">
    <source>
        <dbReference type="EMBL" id="MCE7001920.1"/>
    </source>
</evidence>
<accession>A0ABS8Z2B9</accession>
<evidence type="ECO:0000256" key="1">
    <source>
        <dbReference type="ARBA" id="ARBA00008954"/>
    </source>
</evidence>
<dbReference type="PANTHER" id="PTHR45688:SF13">
    <property type="entry name" value="ALANINE--GLYOXYLATE AMINOTRANSFERASE 2-LIKE"/>
    <property type="match status" value="1"/>
</dbReference>
<comment type="caution">
    <text evidence="2">The sequence shown here is derived from an EMBL/GenBank/DDBJ whole genome shotgun (WGS) entry which is preliminary data.</text>
</comment>
<gene>
    <name evidence="2" type="ORF">LWC34_03575</name>
</gene>
<sequence>MCERRPVLGGCAFLVGDLNTHSRYLHPAIVELAERILATMPSSLDTCLFTTSGIEANELAWRMATEYIGGSGAIIAEHAYDGSPKWMADLSSNEWLPSHKPNRVGTFQAGRSATVRTFRGPVARRGPPPGACPR</sequence>